<dbReference type="Pfam" id="PF14223">
    <property type="entry name" value="Retrotran_gag_2"/>
    <property type="match status" value="1"/>
</dbReference>
<accession>A0A1Y1JXR9</accession>
<dbReference type="AlphaFoldDB" id="A0A1Y1JXR9"/>
<dbReference type="EMBL" id="GEZM01097779">
    <property type="protein sequence ID" value="JAV54112.1"/>
    <property type="molecule type" value="Transcribed_RNA"/>
</dbReference>
<evidence type="ECO:0000313" key="1">
    <source>
        <dbReference type="EMBL" id="JAV54112.1"/>
    </source>
</evidence>
<sequence>MADEEKFVFRQFDGREFSNWYFRLQVALEDKGIEKWLETDAAKAVTEPDIRENNVEIAKIIKEDRACRLQITRRVADSHLEYLKERKTAFAMIQSLRTTFERTSIATEISVRKRMLLLRCEDSSNLTEHFLNFDKLVRELKACGGEMDMRNLIVTLFLTLSRKYDMVVTALETMDIKKLNNGDCSLASVRRREQIVQFGCRSK</sequence>
<proteinExistence type="predicted"/>
<evidence type="ECO:0008006" key="2">
    <source>
        <dbReference type="Google" id="ProtNLM"/>
    </source>
</evidence>
<organism evidence="1">
    <name type="scientific">Photinus pyralis</name>
    <name type="common">Common eastern firefly</name>
    <name type="synonym">Lampyris pyralis</name>
    <dbReference type="NCBI Taxonomy" id="7054"/>
    <lineage>
        <taxon>Eukaryota</taxon>
        <taxon>Metazoa</taxon>
        <taxon>Ecdysozoa</taxon>
        <taxon>Arthropoda</taxon>
        <taxon>Hexapoda</taxon>
        <taxon>Insecta</taxon>
        <taxon>Pterygota</taxon>
        <taxon>Neoptera</taxon>
        <taxon>Endopterygota</taxon>
        <taxon>Coleoptera</taxon>
        <taxon>Polyphaga</taxon>
        <taxon>Elateriformia</taxon>
        <taxon>Elateroidea</taxon>
        <taxon>Lampyridae</taxon>
        <taxon>Lampyrinae</taxon>
        <taxon>Photinus</taxon>
    </lineage>
</organism>
<name>A0A1Y1JXR9_PHOPY</name>
<protein>
    <recommendedName>
        <fullName evidence="2">DUF4219 domain-containing protein</fullName>
    </recommendedName>
</protein>
<reference evidence="1" key="1">
    <citation type="journal article" date="2016" name="Sci. Rep.">
        <title>Molecular characterization of firefly nuptial gifts: a multi-omics approach sheds light on postcopulatory sexual selection.</title>
        <authorList>
            <person name="Al-Wathiqui N."/>
            <person name="Fallon T.R."/>
            <person name="South A."/>
            <person name="Weng J.K."/>
            <person name="Lewis S.M."/>
        </authorList>
    </citation>
    <scope>NUCLEOTIDE SEQUENCE</scope>
</reference>